<dbReference type="Proteomes" id="UP001169458">
    <property type="component" value="Unassembled WGS sequence"/>
</dbReference>
<proteinExistence type="predicted"/>
<accession>A0ABT7VGK7</accession>
<dbReference type="EMBL" id="JAUDEN010000015">
    <property type="protein sequence ID" value="MDM8325444.1"/>
    <property type="molecule type" value="Genomic_DNA"/>
</dbReference>
<dbReference type="GO" id="GO:0004519">
    <property type="term" value="F:endonuclease activity"/>
    <property type="evidence" value="ECO:0007669"/>
    <property type="project" value="UniProtKB-KW"/>
</dbReference>
<reference evidence="2" key="2">
    <citation type="submission" date="2023-07" db="EMBL/GenBank/DDBJ databases">
        <title>Identification and characterization of horizontal gene transfer across gut microbiota members of farm animals based on homology search.</title>
        <authorList>
            <person name="Schwarzerova J."/>
            <person name="Nykrynova M."/>
            <person name="Jureckova K."/>
            <person name="Cejkova D."/>
            <person name="Rychlik I."/>
        </authorList>
    </citation>
    <scope>NUCLEOTIDE SEQUENCE [LARGE SCALE GENOMIC DNA]</scope>
    <source>
        <strain evidence="2">109_WCHN</strain>
    </source>
</reference>
<dbReference type="InterPro" id="IPR014328">
    <property type="entry name" value="Restrct_endonuc_II_Alw26I"/>
</dbReference>
<keyword evidence="1" id="KW-0540">Nuclease</keyword>
<dbReference type="Pfam" id="PF09665">
    <property type="entry name" value="RE_Alw26IDE"/>
    <property type="match status" value="1"/>
</dbReference>
<gene>
    <name evidence="1" type="ORF">QUW60_09435</name>
</gene>
<dbReference type="RefSeq" id="WP_289560078.1">
    <property type="nucleotide sequence ID" value="NZ_JAUDEN010000015.1"/>
</dbReference>
<keyword evidence="1" id="KW-0255">Endonuclease</keyword>
<keyword evidence="1" id="KW-0378">Hydrolase</keyword>
<name>A0ABT7VGK7_9BACE</name>
<comment type="caution">
    <text evidence="1">The sequence shown here is derived from an EMBL/GenBank/DDBJ whole genome shotgun (WGS) entry which is preliminary data.</text>
</comment>
<organism evidence="1 2">
    <name type="scientific">Bacteroides gallinaceum</name>
    <dbReference type="NCBI Taxonomy" id="1462571"/>
    <lineage>
        <taxon>Bacteria</taxon>
        <taxon>Pseudomonadati</taxon>
        <taxon>Bacteroidota</taxon>
        <taxon>Bacteroidia</taxon>
        <taxon>Bacteroidales</taxon>
        <taxon>Bacteroidaceae</taxon>
        <taxon>Bacteroides</taxon>
    </lineage>
</organism>
<dbReference type="Gene3D" id="1.10.30.50">
    <property type="match status" value="1"/>
</dbReference>
<protein>
    <submittedName>
        <fullName evidence="1">Restriction endonuclease</fullName>
    </submittedName>
</protein>
<keyword evidence="2" id="KW-1185">Reference proteome</keyword>
<evidence type="ECO:0000313" key="1">
    <source>
        <dbReference type="EMBL" id="MDM8325444.1"/>
    </source>
</evidence>
<sequence length="468" mass="54408">MNNNNDRSWNDNFKAYTEYIVNHKNYAGLPYERGKNGCVKWVVAGKSKQGIARTNWWNEKCKQHDIPIQKGCYAIIARLLHPTKMHTCQCCGKQLSIYAVYPSKLLLTKLKKDYDINVEQTSCTIMEIVQHHFNTEKDLKYIAALFGVTSYANKTDLIEQIKRLAQSEQSKYLSPGVMSNCPDRFDGFHSDGLCCRERTDKGRHKDNMQTYTQDRRAYEEWADGNYNLANRLMGEFHKCTVRYECPVCKQMAQMSPDHIGPISLGFCHSTNFAPMCASCNSAKNNRFTLSDVKKLIQLENNGQTVVSWHAKYIWDKCKFNANSDDDAKKLSSIMAKCHQNILKLFSVISEKGGNELLMQYLHPEYSLYDYRFKNFNPMKLEELQIIEKPLTSKNKRKNQERYIRIAFESLRDFSKKDNRKVLFYTDRKDIQEQTDQIIGLLNDKKMSEAKAKLNDTIEKLCDYVENGD</sequence>
<evidence type="ECO:0000313" key="2">
    <source>
        <dbReference type="Proteomes" id="UP001169458"/>
    </source>
</evidence>
<reference evidence="1 2" key="1">
    <citation type="submission" date="2023-06" db="EMBL/GenBank/DDBJ databases">
        <authorList>
            <person name="Zeman M."/>
            <person name="Kubasova T."/>
            <person name="Jahodarova E."/>
            <person name="Nykrynova M."/>
            <person name="Rychlik I."/>
        </authorList>
    </citation>
    <scope>NUCLEOTIDE SEQUENCE [LARGE SCALE GENOMIC DNA]</scope>
    <source>
        <strain evidence="1 2">109_WCHN</strain>
    </source>
</reference>